<protein>
    <submittedName>
        <fullName evidence="2">Uncharacterized protein</fullName>
    </submittedName>
</protein>
<keyword evidence="3" id="KW-1185">Reference proteome</keyword>
<keyword evidence="1" id="KW-0732">Signal</keyword>
<sequence>MPLSSLLFFDLLYLFFISQTNHTDQVIEDQANAFRLCQHHPSRQHQSNPPHCLTSLYNHPQPTTSSHSLHQVQTNLHTHYFPKYQTTHTLTLHNKQWLHSNSQSPAPQSTTPPWSAATATKCASSKEKANSTFLPALCRLKVEDSCMSLPAICRQREGVSCMFPPALFNAVKTRR</sequence>
<dbReference type="EMBL" id="KL584800">
    <property type="protein sequence ID" value="KEQ90188.1"/>
    <property type="molecule type" value="Genomic_DNA"/>
</dbReference>
<dbReference type="Proteomes" id="UP000030641">
    <property type="component" value="Unassembled WGS sequence"/>
</dbReference>
<name>A0A074XX96_AURSE</name>
<dbReference type="RefSeq" id="XP_013338673.1">
    <property type="nucleotide sequence ID" value="XM_013483219.1"/>
</dbReference>
<organism evidence="2 3">
    <name type="scientific">Aureobasidium subglaciale (strain EXF-2481)</name>
    <name type="common">Aureobasidium pullulans var. subglaciale</name>
    <dbReference type="NCBI Taxonomy" id="1043005"/>
    <lineage>
        <taxon>Eukaryota</taxon>
        <taxon>Fungi</taxon>
        <taxon>Dikarya</taxon>
        <taxon>Ascomycota</taxon>
        <taxon>Pezizomycotina</taxon>
        <taxon>Dothideomycetes</taxon>
        <taxon>Dothideomycetidae</taxon>
        <taxon>Dothideales</taxon>
        <taxon>Saccotheciaceae</taxon>
        <taxon>Aureobasidium</taxon>
    </lineage>
</organism>
<reference evidence="2 3" key="1">
    <citation type="journal article" date="2014" name="BMC Genomics">
        <title>Genome sequencing of four Aureobasidium pullulans varieties: biotechnological potential, stress tolerance, and description of new species.</title>
        <authorList>
            <person name="Gostin Ar C."/>
            <person name="Ohm R.A."/>
            <person name="Kogej T."/>
            <person name="Sonjak S."/>
            <person name="Turk M."/>
            <person name="Zajc J."/>
            <person name="Zalar P."/>
            <person name="Grube M."/>
            <person name="Sun H."/>
            <person name="Han J."/>
            <person name="Sharma A."/>
            <person name="Chiniquy J."/>
            <person name="Ngan C.Y."/>
            <person name="Lipzen A."/>
            <person name="Barry K."/>
            <person name="Grigoriev I.V."/>
            <person name="Gunde-Cimerman N."/>
        </authorList>
    </citation>
    <scope>NUCLEOTIDE SEQUENCE [LARGE SCALE GENOMIC DNA]</scope>
    <source>
        <strain evidence="2 3">EXF-2481</strain>
    </source>
</reference>
<evidence type="ECO:0000313" key="3">
    <source>
        <dbReference type="Proteomes" id="UP000030641"/>
    </source>
</evidence>
<dbReference type="HOGENOM" id="CLU_1532240_0_0_1"/>
<accession>A0A074XX96</accession>
<dbReference type="OrthoDB" id="10499767at2759"/>
<dbReference type="AlphaFoldDB" id="A0A074XX96"/>
<gene>
    <name evidence="2" type="ORF">AUEXF2481DRAFT_606856</name>
</gene>
<feature type="signal peptide" evidence="1">
    <location>
        <begin position="1"/>
        <end position="23"/>
    </location>
</feature>
<dbReference type="InParanoid" id="A0A074XX96"/>
<feature type="chain" id="PRO_5001702816" evidence="1">
    <location>
        <begin position="24"/>
        <end position="175"/>
    </location>
</feature>
<proteinExistence type="predicted"/>
<evidence type="ECO:0000256" key="1">
    <source>
        <dbReference type="SAM" id="SignalP"/>
    </source>
</evidence>
<evidence type="ECO:0000313" key="2">
    <source>
        <dbReference type="EMBL" id="KEQ90188.1"/>
    </source>
</evidence>
<dbReference type="GeneID" id="25369373"/>